<gene>
    <name evidence="1" type="ORF">UU37_C0001G0013</name>
</gene>
<name>A0A0G0UIH8_9BACT</name>
<reference evidence="1 2" key="1">
    <citation type="journal article" date="2015" name="Nature">
        <title>rRNA introns, odd ribosomes, and small enigmatic genomes across a large radiation of phyla.</title>
        <authorList>
            <person name="Brown C.T."/>
            <person name="Hug L.A."/>
            <person name="Thomas B.C."/>
            <person name="Sharon I."/>
            <person name="Castelle C.J."/>
            <person name="Singh A."/>
            <person name="Wilkins M.J."/>
            <person name="Williams K.H."/>
            <person name="Banfield J.F."/>
        </authorList>
    </citation>
    <scope>NUCLEOTIDE SEQUENCE [LARGE SCALE GENOMIC DNA]</scope>
</reference>
<accession>A0A0G0UIH8</accession>
<comment type="caution">
    <text evidence="1">The sequence shown here is derived from an EMBL/GenBank/DDBJ whole genome shotgun (WGS) entry which is preliminary data.</text>
</comment>
<evidence type="ECO:0008006" key="3">
    <source>
        <dbReference type="Google" id="ProtNLM"/>
    </source>
</evidence>
<dbReference type="Gene3D" id="3.90.1720.10">
    <property type="entry name" value="endopeptidase domain like (from Nostoc punctiforme)"/>
    <property type="match status" value="1"/>
</dbReference>
<dbReference type="Proteomes" id="UP000033908">
    <property type="component" value="Unassembled WGS sequence"/>
</dbReference>
<dbReference type="EMBL" id="LCAJ01000001">
    <property type="protein sequence ID" value="KKR88594.1"/>
    <property type="molecule type" value="Genomic_DNA"/>
</dbReference>
<proteinExistence type="predicted"/>
<organism evidence="1 2">
    <name type="scientific">Candidatus Gottesmanbacteria bacterium GW2011_GWA2_41_12</name>
    <dbReference type="NCBI Taxonomy" id="1618440"/>
    <lineage>
        <taxon>Bacteria</taxon>
        <taxon>Candidatus Gottesmaniibacteriota</taxon>
    </lineage>
</organism>
<evidence type="ECO:0000313" key="1">
    <source>
        <dbReference type="EMBL" id="KKR88594.1"/>
    </source>
</evidence>
<dbReference type="AlphaFoldDB" id="A0A0G0UIH8"/>
<sequence length="237" mass="26769">MIFGVGFGKLRGMKDKRLEQAVYKFIEPFLKMRVGNKTVRCPYWMNKLQDGKVKVRGRFNGKGTAQEIEKALNEAVGKYHSNLPLRKIAKKERIGIDCSGFVYQILEKIYQEKELGKKLDEVFSGGINRTNANTLTGSKFSQGVNKVSEINIGDLVRLMGGTHVLIVVKKTSKYITYAHSSDRRTKIKGVHLGKIVITDQNGDLSKQVWLEKSPEGDSFGKYFRPGKGDSIFRLKSF</sequence>
<protein>
    <recommendedName>
        <fullName evidence="3">NlpC/P60 domain-containing protein</fullName>
    </recommendedName>
</protein>
<evidence type="ECO:0000313" key="2">
    <source>
        <dbReference type="Proteomes" id="UP000033908"/>
    </source>
</evidence>